<dbReference type="EMBL" id="GL883013">
    <property type="protein sequence ID" value="EGG19940.1"/>
    <property type="molecule type" value="Genomic_DNA"/>
</dbReference>
<keyword evidence="10" id="KW-0449">Lipoprotein</keyword>
<dbReference type="PANTHER" id="PTHR10218">
    <property type="entry name" value="GTP-BINDING PROTEIN ALPHA SUBUNIT"/>
    <property type="match status" value="1"/>
</dbReference>
<feature type="binding site" evidence="12">
    <location>
        <position position="44"/>
    </location>
    <ligand>
        <name>Mg(2+)</name>
        <dbReference type="ChEBI" id="CHEBI:18420"/>
    </ligand>
</feature>
<evidence type="ECO:0000256" key="9">
    <source>
        <dbReference type="ARBA" id="ARBA00023224"/>
    </source>
</evidence>
<keyword evidence="8" id="KW-0564">Palmitate</keyword>
<dbReference type="CDD" id="cd00066">
    <property type="entry name" value="G-alpha"/>
    <property type="match status" value="1"/>
</dbReference>
<dbReference type="GO" id="GO:0031683">
    <property type="term" value="F:G-protein beta/gamma-subunit complex binding"/>
    <property type="evidence" value="ECO:0007669"/>
    <property type="project" value="InterPro"/>
</dbReference>
<dbReference type="GO" id="GO:0001664">
    <property type="term" value="F:G protein-coupled receptor binding"/>
    <property type="evidence" value="ECO:0007669"/>
    <property type="project" value="TreeGrafter"/>
</dbReference>
<dbReference type="GO" id="GO:0007188">
    <property type="term" value="P:adenylate cyclase-modulating G protein-coupled receptor signaling pathway"/>
    <property type="evidence" value="ECO:0007669"/>
    <property type="project" value="TreeGrafter"/>
</dbReference>
<keyword evidence="6 12" id="KW-0460">Magnesium</keyword>
<dbReference type="GO" id="GO:0005525">
    <property type="term" value="F:GTP binding"/>
    <property type="evidence" value="ECO:0007669"/>
    <property type="project" value="UniProtKB-KW"/>
</dbReference>
<dbReference type="GO" id="GO:0005834">
    <property type="term" value="C:heterotrimeric G-protein complex"/>
    <property type="evidence" value="ECO:0007669"/>
    <property type="project" value="TreeGrafter"/>
</dbReference>
<evidence type="ECO:0000256" key="10">
    <source>
        <dbReference type="ARBA" id="ARBA00023288"/>
    </source>
</evidence>
<dbReference type="SMART" id="SM00275">
    <property type="entry name" value="G_alpha"/>
    <property type="match status" value="1"/>
</dbReference>
<keyword evidence="5 11" id="KW-0547">Nucleotide-binding</keyword>
<comment type="similarity">
    <text evidence="1">Belongs to the G-alpha family.</text>
</comment>
<evidence type="ECO:0000256" key="5">
    <source>
        <dbReference type="ARBA" id="ARBA00022741"/>
    </source>
</evidence>
<dbReference type="Proteomes" id="UP000007797">
    <property type="component" value="Unassembled WGS sequence"/>
</dbReference>
<dbReference type="GO" id="GO:0003924">
    <property type="term" value="F:GTPase activity"/>
    <property type="evidence" value="ECO:0007669"/>
    <property type="project" value="InterPro"/>
</dbReference>
<dbReference type="RefSeq" id="XP_004366923.1">
    <property type="nucleotide sequence ID" value="XM_004366866.1"/>
</dbReference>
<evidence type="ECO:0000313" key="13">
    <source>
        <dbReference type="EMBL" id="EGG19940.1"/>
    </source>
</evidence>
<keyword evidence="4 12" id="KW-0479">Metal-binding</keyword>
<dbReference type="SUPFAM" id="SSF47895">
    <property type="entry name" value="Transducin (alpha subunit), insertion domain"/>
    <property type="match status" value="1"/>
</dbReference>
<dbReference type="OrthoDB" id="5817230at2759"/>
<dbReference type="GO" id="GO:0045595">
    <property type="term" value="P:regulation of cell differentiation"/>
    <property type="evidence" value="ECO:0007669"/>
    <property type="project" value="EnsemblProtists"/>
</dbReference>
<reference evidence="14" key="1">
    <citation type="journal article" date="2011" name="Genome Res.">
        <title>Phylogeny-wide analysis of social amoeba genomes highlights ancient origins for complex intercellular communication.</title>
        <authorList>
            <person name="Heidel A.J."/>
            <person name="Lawal H.M."/>
            <person name="Felder M."/>
            <person name="Schilde C."/>
            <person name="Helps N.R."/>
            <person name="Tunggal B."/>
            <person name="Rivero F."/>
            <person name="John U."/>
            <person name="Schleicher M."/>
            <person name="Eichinger L."/>
            <person name="Platzer M."/>
            <person name="Noegel A.A."/>
            <person name="Schaap P."/>
            <person name="Gloeckner G."/>
        </authorList>
    </citation>
    <scope>NUCLEOTIDE SEQUENCE [LARGE SCALE GENOMIC DNA]</scope>
    <source>
        <strain evidence="14">SH3</strain>
    </source>
</reference>
<dbReference type="FunFam" id="1.10.400.10:FF:000030">
    <property type="entry name" value="Guanine nucleotide-binding protein alpha-8 subunit"/>
    <property type="match status" value="1"/>
</dbReference>
<dbReference type="GO" id="GO:0010811">
    <property type="term" value="P:positive regulation of cell-substrate adhesion"/>
    <property type="evidence" value="ECO:0007669"/>
    <property type="project" value="EnsemblProtists"/>
</dbReference>
<feature type="binding site" evidence="11">
    <location>
        <begin position="266"/>
        <end position="269"/>
    </location>
    <ligand>
        <name>GTP</name>
        <dbReference type="ChEBI" id="CHEBI:37565"/>
    </ligand>
</feature>
<dbReference type="GeneID" id="14872127"/>
<evidence type="ECO:0000256" key="11">
    <source>
        <dbReference type="PIRSR" id="PIRSR601019-1"/>
    </source>
</evidence>
<dbReference type="GO" id="GO:1903665">
    <property type="term" value="P:negative regulation of asexual reproduction"/>
    <property type="evidence" value="ECO:0007669"/>
    <property type="project" value="EnsemblProtists"/>
</dbReference>
<dbReference type="SUPFAM" id="SSF52540">
    <property type="entry name" value="P-loop containing nucleoside triphosphate hydrolases"/>
    <property type="match status" value="1"/>
</dbReference>
<dbReference type="GO" id="GO:0140986">
    <property type="term" value="P:G protein-coupled chemorepellent receptor signaling pathway"/>
    <property type="evidence" value="ECO:0007669"/>
    <property type="project" value="EnsemblProtists"/>
</dbReference>
<evidence type="ECO:0000256" key="8">
    <source>
        <dbReference type="ARBA" id="ARBA00023139"/>
    </source>
</evidence>
<dbReference type="KEGG" id="dfa:DFA_07048"/>
<dbReference type="GO" id="GO:0043938">
    <property type="term" value="P:positive regulation of sporulation"/>
    <property type="evidence" value="ECO:0007669"/>
    <property type="project" value="EnsemblProtists"/>
</dbReference>
<name>F4PVC6_CACFS</name>
<evidence type="ECO:0000256" key="2">
    <source>
        <dbReference type="ARBA" id="ARBA00011356"/>
    </source>
</evidence>
<organism evidence="13 14">
    <name type="scientific">Cavenderia fasciculata</name>
    <name type="common">Slime mold</name>
    <name type="synonym">Dictyostelium fasciculatum</name>
    <dbReference type="NCBI Taxonomy" id="261658"/>
    <lineage>
        <taxon>Eukaryota</taxon>
        <taxon>Amoebozoa</taxon>
        <taxon>Evosea</taxon>
        <taxon>Eumycetozoa</taxon>
        <taxon>Dictyostelia</taxon>
        <taxon>Acytosteliales</taxon>
        <taxon>Cavenderiaceae</taxon>
        <taxon>Cavenderia</taxon>
    </lineage>
</organism>
<accession>F4PVC6</accession>
<dbReference type="STRING" id="1054147.F4PVC6"/>
<evidence type="ECO:0000256" key="6">
    <source>
        <dbReference type="ARBA" id="ARBA00022842"/>
    </source>
</evidence>
<sequence>MGCTVSKEQNEQNNQVDTYLRQAGKDAMLDFRVLLLGAGESGKSTVVKQLKSIYKITVDDAELQSYAANIHKNTVLCMQVLLEAGETLNIELSNPETKKRANTVRSFQFEQDTKQMPVSIGLDIEELWKDQDIQSVWERRSEFWFLDATPYYFENIQRFLEDDFRPTEEDCIMTRVRTTGISVTEFDEGPVHFRVVDVGGQRNERKKWIHCFDDVKALLFVVNLAGYDQVMFEDPTQNRMQESLTLFGQICNNPIFAETPTFLMLNKKDLFEQMIQKTDLSKCFPEYKGGADTKVALEYIKNQFQSKIQTSNKTLHTSYIAARYKKDIKFTWDEVKNELLEENKKILLKATRDIKKKNTSSPSK</sequence>
<dbReference type="InterPro" id="IPR001019">
    <property type="entry name" value="Gprotein_alpha_su"/>
</dbReference>
<dbReference type="Gene3D" id="1.10.400.10">
    <property type="entry name" value="GI Alpha 1, domain 2-like"/>
    <property type="match status" value="1"/>
</dbReference>
<dbReference type="InterPro" id="IPR011025">
    <property type="entry name" value="GproteinA_insert"/>
</dbReference>
<dbReference type="PRINTS" id="PR00318">
    <property type="entry name" value="GPROTEINA"/>
</dbReference>
<feature type="binding site" evidence="12">
    <location>
        <position position="178"/>
    </location>
    <ligand>
        <name>Mg(2+)</name>
        <dbReference type="ChEBI" id="CHEBI:18420"/>
    </ligand>
</feature>
<dbReference type="AlphaFoldDB" id="F4PVC6"/>
<dbReference type="GO" id="GO:0140985">
    <property type="term" value="F:G protein-coupled chemorepellent receptor activity"/>
    <property type="evidence" value="ECO:0007669"/>
    <property type="project" value="EnsemblProtists"/>
</dbReference>
<keyword evidence="3" id="KW-0519">Myristate</keyword>
<dbReference type="Gene3D" id="3.40.50.300">
    <property type="entry name" value="P-loop containing nucleotide triphosphate hydrolases"/>
    <property type="match status" value="1"/>
</dbReference>
<keyword evidence="9" id="KW-0807">Transducer</keyword>
<dbReference type="Pfam" id="PF00503">
    <property type="entry name" value="G-alpha"/>
    <property type="match status" value="1"/>
</dbReference>
<comment type="subunit">
    <text evidence="2">G proteins are composed of 3 units; alpha, beta and gamma. The alpha chain contains the guanine nucleotide binding site.</text>
</comment>
<dbReference type="GO" id="GO:0022409">
    <property type="term" value="P:positive regulation of cell-cell adhesion"/>
    <property type="evidence" value="ECO:0007669"/>
    <property type="project" value="EnsemblProtists"/>
</dbReference>
<evidence type="ECO:0000256" key="3">
    <source>
        <dbReference type="ARBA" id="ARBA00022707"/>
    </source>
</evidence>
<evidence type="ECO:0000313" key="14">
    <source>
        <dbReference type="Proteomes" id="UP000007797"/>
    </source>
</evidence>
<evidence type="ECO:0000256" key="1">
    <source>
        <dbReference type="ARBA" id="ARBA00005804"/>
    </source>
</evidence>
<dbReference type="OMA" id="DDIVFRM"/>
<protein>
    <submittedName>
        <fullName evidence="13">G-protein subunit alpha 8</fullName>
    </submittedName>
</protein>
<feature type="binding site" evidence="11">
    <location>
        <begin position="40"/>
        <end position="45"/>
    </location>
    <ligand>
        <name>GTP</name>
        <dbReference type="ChEBI" id="CHEBI:37565"/>
    </ligand>
</feature>
<feature type="binding site" evidence="11">
    <location>
        <position position="322"/>
    </location>
    <ligand>
        <name>GTP</name>
        <dbReference type="ChEBI" id="CHEBI:37565"/>
    </ligand>
</feature>
<evidence type="ECO:0000256" key="7">
    <source>
        <dbReference type="ARBA" id="ARBA00023134"/>
    </source>
</evidence>
<dbReference type="InterPro" id="IPR027417">
    <property type="entry name" value="P-loop_NTPase"/>
</dbReference>
<dbReference type="GO" id="GO:0046872">
    <property type="term" value="F:metal ion binding"/>
    <property type="evidence" value="ECO:0007669"/>
    <property type="project" value="UniProtKB-KW"/>
</dbReference>
<dbReference type="PANTHER" id="PTHR10218:SF193">
    <property type="entry name" value="GUANINE NUCLEOTIDE-BINDING PROTEIN ALPHA-8 SUBUNIT"/>
    <property type="match status" value="1"/>
</dbReference>
<keyword evidence="14" id="KW-1185">Reference proteome</keyword>
<gene>
    <name evidence="13" type="primary">gpaH</name>
    <name evidence="13" type="ORF">DFA_07048</name>
</gene>
<dbReference type="PROSITE" id="PS51882">
    <property type="entry name" value="G_ALPHA"/>
    <property type="match status" value="1"/>
</dbReference>
<keyword evidence="7 11" id="KW-0342">GTP-binding</keyword>
<proteinExistence type="inferred from homology"/>
<dbReference type="GO" id="GO:0005737">
    <property type="term" value="C:cytoplasm"/>
    <property type="evidence" value="ECO:0007669"/>
    <property type="project" value="TreeGrafter"/>
</dbReference>
<evidence type="ECO:0000256" key="12">
    <source>
        <dbReference type="PIRSR" id="PIRSR601019-2"/>
    </source>
</evidence>
<dbReference type="FunFam" id="3.40.50.300:FF:000181">
    <property type="entry name" value="Guanine nucleotide-binding protein subunit alpha"/>
    <property type="match status" value="1"/>
</dbReference>
<feature type="binding site" evidence="11">
    <location>
        <begin position="197"/>
        <end position="201"/>
    </location>
    <ligand>
        <name>GTP</name>
        <dbReference type="ChEBI" id="CHEBI:37565"/>
    </ligand>
</feature>
<evidence type="ECO:0000256" key="4">
    <source>
        <dbReference type="ARBA" id="ARBA00022723"/>
    </source>
</evidence>